<keyword evidence="3" id="KW-1185">Reference proteome</keyword>
<dbReference type="GO" id="GO:0008168">
    <property type="term" value="F:methyltransferase activity"/>
    <property type="evidence" value="ECO:0007669"/>
    <property type="project" value="UniProtKB-KW"/>
</dbReference>
<proteinExistence type="predicted"/>
<keyword evidence="2" id="KW-0808">Transferase</keyword>
<evidence type="ECO:0000259" key="1">
    <source>
        <dbReference type="Pfam" id="PF13649"/>
    </source>
</evidence>
<dbReference type="SUPFAM" id="SSF53335">
    <property type="entry name" value="S-adenosyl-L-methionine-dependent methyltransferases"/>
    <property type="match status" value="1"/>
</dbReference>
<reference evidence="2" key="1">
    <citation type="submission" date="2020-10" db="EMBL/GenBank/DDBJ databases">
        <title>Diversity and distribution of actinomycetes associated with coral in the coast of Hainan.</title>
        <authorList>
            <person name="Li F."/>
        </authorList>
    </citation>
    <scope>NUCLEOTIDE SEQUENCE</scope>
    <source>
        <strain evidence="2">HNM0983</strain>
    </source>
</reference>
<dbReference type="InterPro" id="IPR029063">
    <property type="entry name" value="SAM-dependent_MTases_sf"/>
</dbReference>
<dbReference type="AlphaFoldDB" id="A0A929FYZ2"/>
<evidence type="ECO:0000313" key="3">
    <source>
        <dbReference type="Proteomes" id="UP000598360"/>
    </source>
</evidence>
<sequence length="211" mass="22316">MTGGTFDHVLLTGSGVLEFEDGHLAELAVRKWRRAPDAVDGDLLDRCRGATLDVGCGPGRLTSGLAHRGVRVLGIDTSATAVRLTRQRGGSAVRADVFAPVPDEGRWQHVLLIDGNIGIGGDPQRLLTRVHDLLGPGGSALVEAAPPGTGLRCGRAHLQAGPWFPWAEADPRTIVELGESARLGALRTAHRSGRWFVEMVRSEDVPDGGGC</sequence>
<dbReference type="Proteomes" id="UP000598360">
    <property type="component" value="Unassembled WGS sequence"/>
</dbReference>
<dbReference type="Pfam" id="PF13649">
    <property type="entry name" value="Methyltransf_25"/>
    <property type="match status" value="1"/>
</dbReference>
<name>A0A929FYZ2_9PSEU</name>
<gene>
    <name evidence="2" type="ORF">IQ251_05260</name>
</gene>
<protein>
    <submittedName>
        <fullName evidence="2">Class I SAM-dependent methyltransferase</fullName>
    </submittedName>
</protein>
<organism evidence="2 3">
    <name type="scientific">Saccharopolyspora montiporae</name>
    <dbReference type="NCBI Taxonomy" id="2781240"/>
    <lineage>
        <taxon>Bacteria</taxon>
        <taxon>Bacillati</taxon>
        <taxon>Actinomycetota</taxon>
        <taxon>Actinomycetes</taxon>
        <taxon>Pseudonocardiales</taxon>
        <taxon>Pseudonocardiaceae</taxon>
        <taxon>Saccharopolyspora</taxon>
    </lineage>
</organism>
<feature type="domain" description="Methyltransferase" evidence="1">
    <location>
        <begin position="52"/>
        <end position="138"/>
    </location>
</feature>
<evidence type="ECO:0000313" key="2">
    <source>
        <dbReference type="EMBL" id="MBE9373854.1"/>
    </source>
</evidence>
<dbReference type="GO" id="GO:0032259">
    <property type="term" value="P:methylation"/>
    <property type="evidence" value="ECO:0007669"/>
    <property type="project" value="UniProtKB-KW"/>
</dbReference>
<dbReference type="InterPro" id="IPR041698">
    <property type="entry name" value="Methyltransf_25"/>
</dbReference>
<dbReference type="EMBL" id="JADEYC010000008">
    <property type="protein sequence ID" value="MBE9373854.1"/>
    <property type="molecule type" value="Genomic_DNA"/>
</dbReference>
<accession>A0A929FYZ2</accession>
<dbReference type="CDD" id="cd02440">
    <property type="entry name" value="AdoMet_MTases"/>
    <property type="match status" value="1"/>
</dbReference>
<keyword evidence="2" id="KW-0489">Methyltransferase</keyword>
<dbReference type="RefSeq" id="WP_193927312.1">
    <property type="nucleotide sequence ID" value="NZ_JADEYC010000008.1"/>
</dbReference>
<comment type="caution">
    <text evidence="2">The sequence shown here is derived from an EMBL/GenBank/DDBJ whole genome shotgun (WGS) entry which is preliminary data.</text>
</comment>
<dbReference type="Gene3D" id="3.40.50.150">
    <property type="entry name" value="Vaccinia Virus protein VP39"/>
    <property type="match status" value="1"/>
</dbReference>